<gene>
    <name evidence="1" type="ORF">NIES30_23930</name>
</gene>
<dbReference type="RefSeq" id="WP_073610972.1">
    <property type="nucleotide sequence ID" value="NZ_MRCG01000028.1"/>
</dbReference>
<comment type="caution">
    <text evidence="1">The sequence shown here is derived from an EMBL/GenBank/DDBJ whole genome shotgun (WGS) entry which is preliminary data.</text>
</comment>
<dbReference type="PROSITE" id="PS51257">
    <property type="entry name" value="PROKAR_LIPOPROTEIN"/>
    <property type="match status" value="1"/>
</dbReference>
<accession>A0A1U7IYT6</accession>
<sequence length="117" mass="12933">MRQGFFRGMLVGAAAGAIACLGLVKVLEQPADVVLSGQLAVDSASHPDSRMDNRLYLVEPELETVYLRSKATDTEALYRLLDKSIQLRGEFRRLTLTTGESILEMEVEEVLNPNPPE</sequence>
<dbReference type="AlphaFoldDB" id="A0A1U7IYT6"/>
<evidence type="ECO:0000313" key="2">
    <source>
        <dbReference type="Proteomes" id="UP000185557"/>
    </source>
</evidence>
<dbReference type="EMBL" id="MRCG01000028">
    <property type="protein sequence ID" value="OKH43856.1"/>
    <property type="molecule type" value="Genomic_DNA"/>
</dbReference>
<reference evidence="1 2" key="1">
    <citation type="submission" date="2016-11" db="EMBL/GenBank/DDBJ databases">
        <title>Draft Genome Sequences of Nine Cyanobacterial Strains from Diverse Habitats.</title>
        <authorList>
            <person name="Zhu T."/>
            <person name="Hou S."/>
            <person name="Lu X."/>
            <person name="Hess W.R."/>
        </authorList>
    </citation>
    <scope>NUCLEOTIDE SEQUENCE [LARGE SCALE GENOMIC DNA]</scope>
    <source>
        <strain evidence="1 2">NIES-30</strain>
    </source>
</reference>
<name>A0A1U7IYT6_9CYAN</name>
<keyword evidence="2" id="KW-1185">Reference proteome</keyword>
<protein>
    <submittedName>
        <fullName evidence="1">Uncharacterized protein</fullName>
    </submittedName>
</protein>
<organism evidence="1 2">
    <name type="scientific">Phormidium tenue NIES-30</name>
    <dbReference type="NCBI Taxonomy" id="549789"/>
    <lineage>
        <taxon>Bacteria</taxon>
        <taxon>Bacillati</taxon>
        <taxon>Cyanobacteriota</taxon>
        <taxon>Cyanophyceae</taxon>
        <taxon>Oscillatoriophycideae</taxon>
        <taxon>Oscillatoriales</taxon>
        <taxon>Oscillatoriaceae</taxon>
        <taxon>Phormidium</taxon>
    </lineage>
</organism>
<dbReference type="Proteomes" id="UP000185557">
    <property type="component" value="Unassembled WGS sequence"/>
</dbReference>
<proteinExistence type="predicted"/>
<evidence type="ECO:0000313" key="1">
    <source>
        <dbReference type="EMBL" id="OKH43856.1"/>
    </source>
</evidence>